<dbReference type="PANTHER" id="PTHR37422">
    <property type="entry name" value="TEICHURONIC ACID BIOSYNTHESIS PROTEIN TUAE"/>
    <property type="match status" value="1"/>
</dbReference>
<evidence type="ECO:0000259" key="7">
    <source>
        <dbReference type="Pfam" id="PF11846"/>
    </source>
</evidence>
<feature type="transmembrane region" description="Helical" evidence="5">
    <location>
        <begin position="422"/>
        <end position="441"/>
    </location>
</feature>
<reference evidence="10" key="1">
    <citation type="journal article" date="2019" name="Int. J. Syst. Evol. Microbiol.">
        <title>The Global Catalogue of Microorganisms (GCM) 10K type strain sequencing project: providing services to taxonomists for standard genome sequencing and annotation.</title>
        <authorList>
            <consortium name="The Broad Institute Genomics Platform"/>
            <consortium name="The Broad Institute Genome Sequencing Center for Infectious Disease"/>
            <person name="Wu L."/>
            <person name="Ma J."/>
        </authorList>
    </citation>
    <scope>NUCLEOTIDE SEQUENCE [LARGE SCALE GENOMIC DNA]</scope>
    <source>
        <strain evidence="10">CCUG 57401</strain>
    </source>
</reference>
<dbReference type="InterPro" id="IPR007016">
    <property type="entry name" value="O-antigen_ligase-rel_domated"/>
</dbReference>
<organism evidence="9 10">
    <name type="scientific">Caenimonas terrae</name>
    <dbReference type="NCBI Taxonomy" id="696074"/>
    <lineage>
        <taxon>Bacteria</taxon>
        <taxon>Pseudomonadati</taxon>
        <taxon>Pseudomonadota</taxon>
        <taxon>Betaproteobacteria</taxon>
        <taxon>Burkholderiales</taxon>
        <taxon>Comamonadaceae</taxon>
        <taxon>Caenimonas</taxon>
    </lineage>
</organism>
<feature type="transmembrane region" description="Helical" evidence="5">
    <location>
        <begin position="241"/>
        <end position="263"/>
    </location>
</feature>
<keyword evidence="4 5" id="KW-0472">Membrane</keyword>
<keyword evidence="3 5" id="KW-1133">Transmembrane helix</keyword>
<evidence type="ECO:0000256" key="2">
    <source>
        <dbReference type="ARBA" id="ARBA00022692"/>
    </source>
</evidence>
<dbReference type="EMBL" id="JBHSMF010000002">
    <property type="protein sequence ID" value="MFC5496700.1"/>
    <property type="molecule type" value="Genomic_DNA"/>
</dbReference>
<dbReference type="RefSeq" id="WP_376848713.1">
    <property type="nucleotide sequence ID" value="NZ_JBHSMF010000002.1"/>
</dbReference>
<feature type="transmembrane region" description="Helical" evidence="5">
    <location>
        <begin position="77"/>
        <end position="93"/>
    </location>
</feature>
<feature type="transmembrane region" description="Helical" evidence="5">
    <location>
        <begin position="99"/>
        <end position="119"/>
    </location>
</feature>
<evidence type="ECO:0000259" key="8">
    <source>
        <dbReference type="Pfam" id="PF15864"/>
    </source>
</evidence>
<feature type="transmembrane region" description="Helical" evidence="5">
    <location>
        <begin position="53"/>
        <end position="70"/>
    </location>
</feature>
<dbReference type="Pfam" id="PF11846">
    <property type="entry name" value="Wzy_C_2"/>
    <property type="match status" value="1"/>
</dbReference>
<feature type="domain" description="O-antigen ligase-related" evidence="6">
    <location>
        <begin position="203"/>
        <end position="351"/>
    </location>
</feature>
<comment type="subcellular location">
    <subcellularLocation>
        <location evidence="1">Membrane</location>
        <topology evidence="1">Multi-pass membrane protein</topology>
    </subcellularLocation>
</comment>
<evidence type="ECO:0000256" key="5">
    <source>
        <dbReference type="SAM" id="Phobius"/>
    </source>
</evidence>
<evidence type="ECO:0000256" key="1">
    <source>
        <dbReference type="ARBA" id="ARBA00004141"/>
    </source>
</evidence>
<dbReference type="Proteomes" id="UP001596037">
    <property type="component" value="Unassembled WGS sequence"/>
</dbReference>
<feature type="transmembrane region" description="Helical" evidence="5">
    <location>
        <begin position="219"/>
        <end position="234"/>
    </location>
</feature>
<feature type="transmembrane region" description="Helical" evidence="5">
    <location>
        <begin position="131"/>
        <end position="152"/>
    </location>
</feature>
<sequence length="563" mass="59642">MDPDVTAGRPADWKIQAGSSGARLAGRGAVALFLACAVLPWLNPLAGGPSAVIQPWLVAAACTLMLWVLVAPEVTRMQLGASVAVGAALVGLGHAAPPVLLAVGGLIVIAISAAVGAALRREGAASLVATAWLVAALASSAFAIAQYFGLGADLAPLVNPTSPGEAFANLRQRNQFATLTSIGLVALLWRVQQGVRLHWAVPAAVLLAAANAASASRTGALQVVLVIGLAAWWVRPMHRAVAAVCAAAALAYAAAAFCFPLLLHALLEVDAPNAFGRLVSADGCASRTVLWGNVLHLIAQKPWFGWGWGELDFAHFATLYPGPRFCDILDNAHNLPLHLAVELGVPVALLACAGFIAWLAWRRPWRETDPIRRMAWAVIAVILLHSLLEYPLWYGPFQMAFGLALGLLVREPRPTTPAMVGAGGRLAVAGLLSMALLFSAWDYLRISQIYIPAENRTALFRRLPLPQVGDSWLYRDQVGFAVLSITPLTRANAARMNAAAMELLHYSPEPRVIDVAIESAMVLRREDQALWLLQRYRAAFPAEAAAAAAAVGQASRPASQVTK</sequence>
<keyword evidence="2 5" id="KW-0812">Transmembrane</keyword>
<dbReference type="Pfam" id="PF15864">
    <property type="entry name" value="PglL_A"/>
    <property type="match status" value="1"/>
</dbReference>
<evidence type="ECO:0000259" key="6">
    <source>
        <dbReference type="Pfam" id="PF04932"/>
    </source>
</evidence>
<dbReference type="InterPro" id="IPR031726">
    <property type="entry name" value="PglL_A"/>
</dbReference>
<name>A0ABW0N7P7_9BURK</name>
<dbReference type="PANTHER" id="PTHR37422:SF13">
    <property type="entry name" value="LIPOPOLYSACCHARIDE BIOSYNTHESIS PROTEIN PA4999-RELATED"/>
    <property type="match status" value="1"/>
</dbReference>
<feature type="transmembrane region" description="Helical" evidence="5">
    <location>
        <begin position="24"/>
        <end position="41"/>
    </location>
</feature>
<gene>
    <name evidence="9" type="ORF">ACFPOE_04065</name>
</gene>
<dbReference type="Pfam" id="PF04932">
    <property type="entry name" value="Wzy_C"/>
    <property type="match status" value="1"/>
</dbReference>
<evidence type="ECO:0000313" key="9">
    <source>
        <dbReference type="EMBL" id="MFC5496700.1"/>
    </source>
</evidence>
<evidence type="ECO:0000256" key="3">
    <source>
        <dbReference type="ARBA" id="ARBA00022989"/>
    </source>
</evidence>
<keyword evidence="10" id="KW-1185">Reference proteome</keyword>
<comment type="caution">
    <text evidence="9">The sequence shown here is derived from an EMBL/GenBank/DDBJ whole genome shotgun (WGS) entry which is preliminary data.</text>
</comment>
<accession>A0ABW0N7P7</accession>
<dbReference type="InterPro" id="IPR051533">
    <property type="entry name" value="WaaL-like"/>
</dbReference>
<feature type="transmembrane region" description="Helical" evidence="5">
    <location>
        <begin position="343"/>
        <end position="361"/>
    </location>
</feature>
<protein>
    <submittedName>
        <fullName evidence="9">Wzy polymerase domain-containing protein</fullName>
    </submittedName>
</protein>
<feature type="domain" description="Virulence factor membrane-bound polymerase C-terminal" evidence="7">
    <location>
        <begin position="374"/>
        <end position="552"/>
    </location>
</feature>
<evidence type="ECO:0000313" key="10">
    <source>
        <dbReference type="Proteomes" id="UP001596037"/>
    </source>
</evidence>
<feature type="transmembrane region" description="Helical" evidence="5">
    <location>
        <begin position="373"/>
        <end position="393"/>
    </location>
</feature>
<dbReference type="InterPro" id="IPR021797">
    <property type="entry name" value="Wzy_C_2"/>
</dbReference>
<evidence type="ECO:0000256" key="4">
    <source>
        <dbReference type="ARBA" id="ARBA00023136"/>
    </source>
</evidence>
<proteinExistence type="predicted"/>
<feature type="domain" description="Protein glycosylation ligase" evidence="8">
    <location>
        <begin position="166"/>
        <end position="190"/>
    </location>
</feature>